<proteinExistence type="predicted"/>
<protein>
    <recommendedName>
        <fullName evidence="7">VASt domain-containing protein</fullName>
    </recommendedName>
</protein>
<dbReference type="GO" id="GO:0016020">
    <property type="term" value="C:membrane"/>
    <property type="evidence" value="ECO:0007669"/>
    <property type="project" value="UniProtKB-SubCell"/>
</dbReference>
<dbReference type="PROSITE" id="PS51778">
    <property type="entry name" value="VAST"/>
    <property type="match status" value="1"/>
</dbReference>
<gene>
    <name evidence="8" type="ORF">Cgig2_013056</name>
</gene>
<evidence type="ECO:0000313" key="8">
    <source>
        <dbReference type="EMBL" id="KAJ8447279.1"/>
    </source>
</evidence>
<dbReference type="Proteomes" id="UP001153076">
    <property type="component" value="Unassembled WGS sequence"/>
</dbReference>
<keyword evidence="4" id="KW-0472">Membrane</keyword>
<keyword evidence="3" id="KW-1133">Transmembrane helix</keyword>
<dbReference type="InterPro" id="IPR004182">
    <property type="entry name" value="GRAM"/>
</dbReference>
<dbReference type="InterPro" id="IPR011993">
    <property type="entry name" value="PH-like_dom_sf"/>
</dbReference>
<feature type="domain" description="VASt" evidence="7">
    <location>
        <begin position="241"/>
        <end position="391"/>
    </location>
</feature>
<feature type="compositionally biased region" description="Polar residues" evidence="6">
    <location>
        <begin position="149"/>
        <end position="164"/>
    </location>
</feature>
<evidence type="ECO:0000256" key="3">
    <source>
        <dbReference type="ARBA" id="ARBA00022989"/>
    </source>
</evidence>
<dbReference type="InterPro" id="IPR031968">
    <property type="entry name" value="VASt"/>
</dbReference>
<dbReference type="Pfam" id="PF16016">
    <property type="entry name" value="VASt"/>
    <property type="match status" value="1"/>
</dbReference>
<comment type="caution">
    <text evidence="8">The sequence shown here is derived from an EMBL/GenBank/DDBJ whole genome shotgun (WGS) entry which is preliminary data.</text>
</comment>
<dbReference type="EMBL" id="JAKOGI010000039">
    <property type="protein sequence ID" value="KAJ8447279.1"/>
    <property type="molecule type" value="Genomic_DNA"/>
</dbReference>
<dbReference type="Gene3D" id="2.30.29.30">
    <property type="entry name" value="Pleckstrin-homology domain (PH domain)/Phosphotyrosine-binding domain (PTB)"/>
    <property type="match status" value="1"/>
</dbReference>
<evidence type="ECO:0000256" key="6">
    <source>
        <dbReference type="SAM" id="MobiDB-lite"/>
    </source>
</evidence>
<sequence length="505" mass="55716">MAAALASPARTPPTSQAMDSATLSPARPPSETGSDSFSFEQPDHAIRHLILSKITSLQSSISLRSEEYRQLFRLPSEEKIISFQDVTSVRRAKTAGIFPNAIEIVAGGKRHFFASFLSRDEAFKLIVDGWSQCGGDLKGILDQQDSRSETSSQLNGFNSAENGNSSDSQVSDLDSDERNLEVPGAEENKLPPNDVNENAIVTVPDVAQEKPVAFADAEPSTSSGSVKWIEEKEDAPEIPECYIKVAQSKFPITVKQFFNLFFSDDAIGFIESFHKKCGDKGAKCGGCKETQKFRVYKNSHLVIETSQEVSDVPYADYFTVEAHELLQQKNIEKSEVRTTANVCQDGEADEGNSGNSGKCGEQSERLHSNADHKRMSDGVDDSLASHEQTGNLLQGNLLDATTILSTLRAVALKFSSFLRSQGNLRLLSIVMLLSRPQQVYIVPHMESVTSAGLGGGYRAAEAVHRIEKRMILLKDEMLIVEAQLERMRQEHILLRAQLKDLERMR</sequence>
<evidence type="ECO:0000256" key="4">
    <source>
        <dbReference type="ARBA" id="ARBA00023136"/>
    </source>
</evidence>
<organism evidence="8 9">
    <name type="scientific">Carnegiea gigantea</name>
    <dbReference type="NCBI Taxonomy" id="171969"/>
    <lineage>
        <taxon>Eukaryota</taxon>
        <taxon>Viridiplantae</taxon>
        <taxon>Streptophyta</taxon>
        <taxon>Embryophyta</taxon>
        <taxon>Tracheophyta</taxon>
        <taxon>Spermatophyta</taxon>
        <taxon>Magnoliopsida</taxon>
        <taxon>eudicotyledons</taxon>
        <taxon>Gunneridae</taxon>
        <taxon>Pentapetalae</taxon>
        <taxon>Caryophyllales</taxon>
        <taxon>Cactineae</taxon>
        <taxon>Cactaceae</taxon>
        <taxon>Cactoideae</taxon>
        <taxon>Echinocereeae</taxon>
        <taxon>Carnegiea</taxon>
    </lineage>
</organism>
<feature type="compositionally biased region" description="Polar residues" evidence="6">
    <location>
        <begin position="12"/>
        <end position="23"/>
    </location>
</feature>
<accession>A0A9Q1KQV6</accession>
<dbReference type="AlphaFoldDB" id="A0A9Q1KQV6"/>
<evidence type="ECO:0000256" key="2">
    <source>
        <dbReference type="ARBA" id="ARBA00022692"/>
    </source>
</evidence>
<dbReference type="Pfam" id="PF02893">
    <property type="entry name" value="GRAM"/>
    <property type="match status" value="1"/>
</dbReference>
<evidence type="ECO:0000256" key="1">
    <source>
        <dbReference type="ARBA" id="ARBA00004167"/>
    </source>
</evidence>
<feature type="coiled-coil region" evidence="5">
    <location>
        <begin position="470"/>
        <end position="504"/>
    </location>
</feature>
<keyword evidence="2" id="KW-0812">Transmembrane</keyword>
<evidence type="ECO:0000313" key="9">
    <source>
        <dbReference type="Proteomes" id="UP001153076"/>
    </source>
</evidence>
<dbReference type="PANTHER" id="PTHR47666">
    <property type="entry name" value="PROTEIN VASCULAR ASSOCIATED DEATH 1, CHLOROPLASTIC"/>
    <property type="match status" value="1"/>
</dbReference>
<feature type="region of interest" description="Disordered" evidence="6">
    <location>
        <begin position="345"/>
        <end position="365"/>
    </location>
</feature>
<dbReference type="PANTHER" id="PTHR47666:SF1">
    <property type="entry name" value="PROTEIN VASCULAR ASSOCIATED DEATH 1, CHLOROPLASTIC"/>
    <property type="match status" value="1"/>
</dbReference>
<reference evidence="8" key="1">
    <citation type="submission" date="2022-04" db="EMBL/GenBank/DDBJ databases">
        <title>Carnegiea gigantea Genome sequencing and assembly v2.</title>
        <authorList>
            <person name="Copetti D."/>
            <person name="Sanderson M.J."/>
            <person name="Burquez A."/>
            <person name="Wojciechowski M.F."/>
        </authorList>
    </citation>
    <scope>NUCLEOTIDE SEQUENCE</scope>
    <source>
        <strain evidence="8">SGP5-SGP5p</strain>
        <tissue evidence="8">Aerial part</tissue>
    </source>
</reference>
<keyword evidence="9" id="KW-1185">Reference proteome</keyword>
<evidence type="ECO:0000256" key="5">
    <source>
        <dbReference type="SAM" id="Coils"/>
    </source>
</evidence>
<feature type="region of interest" description="Disordered" evidence="6">
    <location>
        <begin position="143"/>
        <end position="196"/>
    </location>
</feature>
<feature type="region of interest" description="Disordered" evidence="6">
    <location>
        <begin position="1"/>
        <end position="38"/>
    </location>
</feature>
<evidence type="ECO:0000259" key="7">
    <source>
        <dbReference type="PROSITE" id="PS51778"/>
    </source>
</evidence>
<keyword evidence="5" id="KW-0175">Coiled coil</keyword>
<dbReference type="GO" id="GO:0043069">
    <property type="term" value="P:negative regulation of programmed cell death"/>
    <property type="evidence" value="ECO:0007669"/>
    <property type="project" value="TreeGrafter"/>
</dbReference>
<name>A0A9Q1KQV6_9CARY</name>
<dbReference type="OrthoDB" id="2162691at2759"/>
<comment type="subcellular location">
    <subcellularLocation>
        <location evidence="1">Membrane</location>
        <topology evidence="1">Single-pass membrane protein</topology>
    </subcellularLocation>
</comment>